<evidence type="ECO:0000256" key="1">
    <source>
        <dbReference type="ARBA" id="ARBA00022801"/>
    </source>
</evidence>
<accession>A0A9E2NS39</accession>
<dbReference type="InterPro" id="IPR029069">
    <property type="entry name" value="HotDog_dom_sf"/>
</dbReference>
<keyword evidence="1" id="KW-0378">Hydrolase</keyword>
<comment type="caution">
    <text evidence="2">The sequence shown here is derived from an EMBL/GenBank/DDBJ whole genome shotgun (WGS) entry which is preliminary data.</text>
</comment>
<dbReference type="PIRSF" id="PIRSF003230">
    <property type="entry name" value="YbgC"/>
    <property type="match status" value="1"/>
</dbReference>
<protein>
    <submittedName>
        <fullName evidence="2">Acyl-CoA thioesterase</fullName>
    </submittedName>
</protein>
<dbReference type="SUPFAM" id="SSF54637">
    <property type="entry name" value="Thioesterase/thiol ester dehydrase-isomerase"/>
    <property type="match status" value="1"/>
</dbReference>
<dbReference type="Gene3D" id="3.10.129.10">
    <property type="entry name" value="Hotdog Thioesterase"/>
    <property type="match status" value="1"/>
</dbReference>
<name>A0A9E2NS39_9GAMM</name>
<sequence>MHRIEPHPIEHTLTFKVPFFDVDPMLIVWHGNYFKYLEVARAALLEKYGCGYATMAQCGLQFPIVDVKLSYRRSLHLDDVAAVRAYLLECENRLKVGYEISHDGILCAYGYTVQAAVDAQSHELLLQIPEVIQRCFQGELCQ</sequence>
<evidence type="ECO:0000313" key="2">
    <source>
        <dbReference type="EMBL" id="MBU3826550.1"/>
    </source>
</evidence>
<dbReference type="Proteomes" id="UP000824150">
    <property type="component" value="Unassembled WGS sequence"/>
</dbReference>
<dbReference type="GO" id="GO:0016787">
    <property type="term" value="F:hydrolase activity"/>
    <property type="evidence" value="ECO:0007669"/>
    <property type="project" value="UniProtKB-KW"/>
</dbReference>
<reference evidence="2" key="2">
    <citation type="submission" date="2021-04" db="EMBL/GenBank/DDBJ databases">
        <authorList>
            <person name="Gilroy R."/>
        </authorList>
    </citation>
    <scope>NUCLEOTIDE SEQUENCE</scope>
    <source>
        <strain evidence="2">687</strain>
    </source>
</reference>
<dbReference type="InterPro" id="IPR006684">
    <property type="entry name" value="YbgC/YbaW"/>
</dbReference>
<reference evidence="2" key="1">
    <citation type="journal article" date="2021" name="PeerJ">
        <title>Extensive microbial diversity within the chicken gut microbiome revealed by metagenomics and culture.</title>
        <authorList>
            <person name="Gilroy R."/>
            <person name="Ravi A."/>
            <person name="Getino M."/>
            <person name="Pursley I."/>
            <person name="Horton D.L."/>
            <person name="Alikhan N.F."/>
            <person name="Baker D."/>
            <person name="Gharbi K."/>
            <person name="Hall N."/>
            <person name="Watson M."/>
            <person name="Adriaenssens E.M."/>
            <person name="Foster-Nyarko E."/>
            <person name="Jarju S."/>
            <person name="Secka A."/>
            <person name="Antonio M."/>
            <person name="Oren A."/>
            <person name="Chaudhuri R.R."/>
            <person name="La Ragione R."/>
            <person name="Hildebrand F."/>
            <person name="Pallen M.J."/>
        </authorList>
    </citation>
    <scope>NUCLEOTIDE SEQUENCE</scope>
    <source>
        <strain evidence="2">687</strain>
    </source>
</reference>
<organism evidence="2 3">
    <name type="scientific">Candidatus Anaerobiospirillum merdipullorum</name>
    <dbReference type="NCBI Taxonomy" id="2838450"/>
    <lineage>
        <taxon>Bacteria</taxon>
        <taxon>Pseudomonadati</taxon>
        <taxon>Pseudomonadota</taxon>
        <taxon>Gammaproteobacteria</taxon>
        <taxon>Aeromonadales</taxon>
        <taxon>Succinivibrionaceae</taxon>
        <taxon>Anaerobiospirillum</taxon>
    </lineage>
</organism>
<gene>
    <name evidence="2" type="ORF">IAA31_03570</name>
</gene>
<proteinExistence type="predicted"/>
<dbReference type="Pfam" id="PF13279">
    <property type="entry name" value="4HBT_2"/>
    <property type="match status" value="1"/>
</dbReference>
<dbReference type="AlphaFoldDB" id="A0A9E2NS39"/>
<dbReference type="EMBL" id="JAHLFG010000037">
    <property type="protein sequence ID" value="MBU3826550.1"/>
    <property type="molecule type" value="Genomic_DNA"/>
</dbReference>
<evidence type="ECO:0000313" key="3">
    <source>
        <dbReference type="Proteomes" id="UP000824150"/>
    </source>
</evidence>
<dbReference type="CDD" id="cd00586">
    <property type="entry name" value="4HBT"/>
    <property type="match status" value="1"/>
</dbReference>